<gene>
    <name evidence="1" type="ORF">Syun_027214</name>
</gene>
<name>A0AAP0EMJ2_9MAGN</name>
<dbReference type="Proteomes" id="UP001420932">
    <property type="component" value="Unassembled WGS sequence"/>
</dbReference>
<comment type="caution">
    <text evidence="1">The sequence shown here is derived from an EMBL/GenBank/DDBJ whole genome shotgun (WGS) entry which is preliminary data.</text>
</comment>
<evidence type="ECO:0000313" key="2">
    <source>
        <dbReference type="Proteomes" id="UP001420932"/>
    </source>
</evidence>
<protein>
    <submittedName>
        <fullName evidence="1">Uncharacterized protein</fullName>
    </submittedName>
</protein>
<sequence length="52" mass="6023">MKSYATEFKCDENAITNKSNTQRVLGVEASVWKPRTTYTRRKIHVSLNPNTH</sequence>
<evidence type="ECO:0000313" key="1">
    <source>
        <dbReference type="EMBL" id="KAK9092303.1"/>
    </source>
</evidence>
<keyword evidence="2" id="KW-1185">Reference proteome</keyword>
<accession>A0AAP0EMJ2</accession>
<dbReference type="AlphaFoldDB" id="A0AAP0EMJ2"/>
<proteinExistence type="predicted"/>
<organism evidence="1 2">
    <name type="scientific">Stephania yunnanensis</name>
    <dbReference type="NCBI Taxonomy" id="152371"/>
    <lineage>
        <taxon>Eukaryota</taxon>
        <taxon>Viridiplantae</taxon>
        <taxon>Streptophyta</taxon>
        <taxon>Embryophyta</taxon>
        <taxon>Tracheophyta</taxon>
        <taxon>Spermatophyta</taxon>
        <taxon>Magnoliopsida</taxon>
        <taxon>Ranunculales</taxon>
        <taxon>Menispermaceae</taxon>
        <taxon>Menispermoideae</taxon>
        <taxon>Cissampelideae</taxon>
        <taxon>Stephania</taxon>
    </lineage>
</organism>
<dbReference type="EMBL" id="JBBNAF010000012">
    <property type="protein sequence ID" value="KAK9092303.1"/>
    <property type="molecule type" value="Genomic_DNA"/>
</dbReference>
<reference evidence="1 2" key="1">
    <citation type="submission" date="2024-01" db="EMBL/GenBank/DDBJ databases">
        <title>Genome assemblies of Stephania.</title>
        <authorList>
            <person name="Yang L."/>
        </authorList>
    </citation>
    <scope>NUCLEOTIDE SEQUENCE [LARGE SCALE GENOMIC DNA]</scope>
    <source>
        <strain evidence="1">YNDBR</strain>
        <tissue evidence="1">Leaf</tissue>
    </source>
</reference>